<keyword evidence="6" id="KW-1185">Reference proteome</keyword>
<dbReference type="EMBL" id="QHCV01000075">
    <property type="protein sequence ID" value="RAV31596.1"/>
    <property type="molecule type" value="Genomic_DNA"/>
</dbReference>
<dbReference type="Pfam" id="PF18317">
    <property type="entry name" value="SDH_C"/>
    <property type="match status" value="1"/>
</dbReference>
<dbReference type="InterPro" id="IPR022893">
    <property type="entry name" value="Shikimate_DH_fam"/>
</dbReference>
<keyword evidence="2" id="KW-0028">Amino-acid biosynthesis</keyword>
<gene>
    <name evidence="5" type="ORF">DLJ54_07535</name>
</gene>
<dbReference type="GO" id="GO:0004764">
    <property type="term" value="F:shikimate 3-dehydrogenase (NADP+) activity"/>
    <property type="evidence" value="ECO:0007669"/>
    <property type="project" value="InterPro"/>
</dbReference>
<reference evidence="5 6" key="1">
    <citation type="journal article" date="2018" name="Syst. Appl. Microbiol.">
        <title>Corynebacterium heidelbergense sp. nov., isolated from the preen glands of Egyptian geese (Alopochen aegyptiacus).</title>
        <authorList>
            <person name="Braun M.S."/>
            <person name="Wang E."/>
            <person name="Zimmermann S."/>
            <person name="Wink M."/>
        </authorList>
    </citation>
    <scope>NUCLEOTIDE SEQUENCE [LARGE SCALE GENOMIC DNA]</scope>
    <source>
        <strain evidence="5 6">647</strain>
    </source>
</reference>
<name>A0A364V4Q1_9CORY</name>
<feature type="domain" description="Shikimate dehydrogenase substrate binding N-terminal" evidence="3">
    <location>
        <begin position="29"/>
        <end position="111"/>
    </location>
</feature>
<dbReference type="NCBIfam" id="NF001311">
    <property type="entry name" value="PRK00258.1-3"/>
    <property type="match status" value="1"/>
</dbReference>
<dbReference type="GO" id="GO:0050661">
    <property type="term" value="F:NADP binding"/>
    <property type="evidence" value="ECO:0007669"/>
    <property type="project" value="TreeGrafter"/>
</dbReference>
<dbReference type="Pfam" id="PF08501">
    <property type="entry name" value="Shikimate_dh_N"/>
    <property type="match status" value="1"/>
</dbReference>
<protein>
    <submittedName>
        <fullName evidence="5">Shikimate dehydrogenase</fullName>
    </submittedName>
</protein>
<dbReference type="PANTHER" id="PTHR21089:SF1">
    <property type="entry name" value="BIFUNCTIONAL 3-DEHYDROQUINATE DEHYDRATASE_SHIKIMATE DEHYDROGENASE, CHLOROPLASTIC"/>
    <property type="match status" value="1"/>
</dbReference>
<dbReference type="GO" id="GO:0009423">
    <property type="term" value="P:chorismate biosynthetic process"/>
    <property type="evidence" value="ECO:0007669"/>
    <property type="project" value="TreeGrafter"/>
</dbReference>
<dbReference type="Gene3D" id="3.40.50.10860">
    <property type="entry name" value="Leucine Dehydrogenase, chain A, domain 1"/>
    <property type="match status" value="1"/>
</dbReference>
<evidence type="ECO:0000259" key="4">
    <source>
        <dbReference type="Pfam" id="PF18317"/>
    </source>
</evidence>
<sequence>MSEGSQHPAQPELVSAEEFLELSTPRCAVLGRPVEHSQSPLIHRRGYEVAGVDMLYTRVEAGEAREFRQLLGSGDPLIRGFSVTMPGKSIALDLADAATARAQAIGAANTLVHREDGTWLADNTDVDGVTACLAFLQHKGSMTPAGSQAVVVGNGGTARPAVAALAAAGVRGVTVAARSERALNLQALALECGLSFDWVRLDSPDLVRRCAEASVVVSTIPDAAAAQYAASFTRAAGIVDVIYDPYPTALMRAAEERSIPYADGLRMLAGQAEEQFRLFTGVAAPAGLFLQTLREDRPGH</sequence>
<evidence type="ECO:0000313" key="5">
    <source>
        <dbReference type="EMBL" id="RAV31596.1"/>
    </source>
</evidence>
<comment type="pathway">
    <text evidence="1">Metabolic intermediate biosynthesis; chorismate biosynthesis; chorismate from D-erythrose 4-phosphate and phosphoenolpyruvate: step 4/7.</text>
</comment>
<organism evidence="5 6">
    <name type="scientific">Corynebacterium heidelbergense</name>
    <dbReference type="NCBI Taxonomy" id="2055947"/>
    <lineage>
        <taxon>Bacteria</taxon>
        <taxon>Bacillati</taxon>
        <taxon>Actinomycetota</taxon>
        <taxon>Actinomycetes</taxon>
        <taxon>Mycobacteriales</taxon>
        <taxon>Corynebacteriaceae</taxon>
        <taxon>Corynebacterium</taxon>
    </lineage>
</organism>
<dbReference type="GO" id="GO:0005829">
    <property type="term" value="C:cytosol"/>
    <property type="evidence" value="ECO:0007669"/>
    <property type="project" value="TreeGrafter"/>
</dbReference>
<dbReference type="GO" id="GO:0019632">
    <property type="term" value="P:shikimate metabolic process"/>
    <property type="evidence" value="ECO:0007669"/>
    <property type="project" value="TreeGrafter"/>
</dbReference>
<keyword evidence="2" id="KW-0057">Aromatic amino acid biosynthesis</keyword>
<evidence type="ECO:0000259" key="3">
    <source>
        <dbReference type="Pfam" id="PF08501"/>
    </source>
</evidence>
<dbReference type="AlphaFoldDB" id="A0A364V4Q1"/>
<dbReference type="InterPro" id="IPR036291">
    <property type="entry name" value="NAD(P)-bd_dom_sf"/>
</dbReference>
<comment type="caution">
    <text evidence="5">The sequence shown here is derived from an EMBL/GenBank/DDBJ whole genome shotgun (WGS) entry which is preliminary data.</text>
</comment>
<dbReference type="Gene3D" id="3.40.50.720">
    <property type="entry name" value="NAD(P)-binding Rossmann-like Domain"/>
    <property type="match status" value="1"/>
</dbReference>
<feature type="domain" description="SDH C-terminal" evidence="4">
    <location>
        <begin position="264"/>
        <end position="294"/>
    </location>
</feature>
<dbReference type="InterPro" id="IPR046346">
    <property type="entry name" value="Aminoacid_DH-like_N_sf"/>
</dbReference>
<dbReference type="GO" id="GO:0009073">
    <property type="term" value="P:aromatic amino acid family biosynthetic process"/>
    <property type="evidence" value="ECO:0007669"/>
    <property type="project" value="UniProtKB-KW"/>
</dbReference>
<dbReference type="InterPro" id="IPR013708">
    <property type="entry name" value="Shikimate_DH-bd_N"/>
</dbReference>
<dbReference type="InterPro" id="IPR041121">
    <property type="entry name" value="SDH_C"/>
</dbReference>
<accession>A0A364V4Q1</accession>
<proteinExistence type="predicted"/>
<evidence type="ECO:0000256" key="1">
    <source>
        <dbReference type="ARBA" id="ARBA00004871"/>
    </source>
</evidence>
<dbReference type="SUPFAM" id="SSF51735">
    <property type="entry name" value="NAD(P)-binding Rossmann-fold domains"/>
    <property type="match status" value="1"/>
</dbReference>
<dbReference type="SUPFAM" id="SSF53223">
    <property type="entry name" value="Aminoacid dehydrogenase-like, N-terminal domain"/>
    <property type="match status" value="1"/>
</dbReference>
<dbReference type="Proteomes" id="UP000251577">
    <property type="component" value="Unassembled WGS sequence"/>
</dbReference>
<evidence type="ECO:0000313" key="6">
    <source>
        <dbReference type="Proteomes" id="UP000251577"/>
    </source>
</evidence>
<evidence type="ECO:0000256" key="2">
    <source>
        <dbReference type="ARBA" id="ARBA00023141"/>
    </source>
</evidence>
<dbReference type="PANTHER" id="PTHR21089">
    <property type="entry name" value="SHIKIMATE DEHYDROGENASE"/>
    <property type="match status" value="1"/>
</dbReference>